<feature type="region of interest" description="Disordered" evidence="1">
    <location>
        <begin position="1"/>
        <end position="67"/>
    </location>
</feature>
<feature type="compositionally biased region" description="Basic and acidic residues" evidence="1">
    <location>
        <begin position="101"/>
        <end position="115"/>
    </location>
</feature>
<dbReference type="GO" id="GO:0008834">
    <property type="term" value="F:ditrans,polycis-undecaprenyl-diphosphate synthase [(2E,6E)-farnesyl-diphosphate specific] activity"/>
    <property type="evidence" value="ECO:0007669"/>
    <property type="project" value="UniProtKB-EC"/>
</dbReference>
<name>A0A6J4T7D5_9SPHN</name>
<reference evidence="2" key="1">
    <citation type="submission" date="2020-02" db="EMBL/GenBank/DDBJ databases">
        <authorList>
            <person name="Meier V. D."/>
        </authorList>
    </citation>
    <scope>NUCLEOTIDE SEQUENCE</scope>
    <source>
        <strain evidence="2">AVDCRST_MAG44</strain>
    </source>
</reference>
<evidence type="ECO:0000313" key="2">
    <source>
        <dbReference type="EMBL" id="CAA9515119.1"/>
    </source>
</evidence>
<dbReference type="EC" id="2.5.1.31" evidence="2"/>
<sequence>DPCRRAGPARAVAGRQWIGPSPRRDHHGWQRPLGEAAGPAARGGSQGRRGGGTPDYAGRRRSWRRGPDAVRFLVGELAAELGRDCRPHRLDALLSRARAGHPAERKRPPEADRRLLGVRPGSRPATRQGARAHRRQPAAHPGRSAELRFARGDCGRCSPGGAQGGGGRTRPPYCRRAQPRMRAADARPPRARPADPHVRRSALVQLPAVAGGLCRVGLQRRALARFWRARVRRCARAVRGTAAAVRRAV</sequence>
<gene>
    <name evidence="2" type="ORF">AVDCRST_MAG44-1644</name>
</gene>
<accession>A0A6J4T7D5</accession>
<organism evidence="2">
    <name type="scientific">uncultured Sphingomonas sp</name>
    <dbReference type="NCBI Taxonomy" id="158754"/>
    <lineage>
        <taxon>Bacteria</taxon>
        <taxon>Pseudomonadati</taxon>
        <taxon>Pseudomonadota</taxon>
        <taxon>Alphaproteobacteria</taxon>
        <taxon>Sphingomonadales</taxon>
        <taxon>Sphingomonadaceae</taxon>
        <taxon>Sphingomonas</taxon>
        <taxon>environmental samples</taxon>
    </lineage>
</organism>
<keyword evidence="2" id="KW-0808">Transferase</keyword>
<evidence type="ECO:0000256" key="1">
    <source>
        <dbReference type="SAM" id="MobiDB-lite"/>
    </source>
</evidence>
<feature type="region of interest" description="Disordered" evidence="1">
    <location>
        <begin position="96"/>
        <end position="144"/>
    </location>
</feature>
<dbReference type="AlphaFoldDB" id="A0A6J4T7D5"/>
<dbReference type="EMBL" id="CADCVY010000107">
    <property type="protein sequence ID" value="CAA9515119.1"/>
    <property type="molecule type" value="Genomic_DNA"/>
</dbReference>
<proteinExistence type="predicted"/>
<feature type="compositionally biased region" description="Low complexity" evidence="1">
    <location>
        <begin position="1"/>
        <end position="15"/>
    </location>
</feature>
<feature type="non-terminal residue" evidence="2">
    <location>
        <position position="1"/>
    </location>
</feature>
<feature type="compositionally biased region" description="Gly residues" evidence="1">
    <location>
        <begin position="44"/>
        <end position="53"/>
    </location>
</feature>
<protein>
    <submittedName>
        <fullName evidence="2">Undecaprenyl diphosphate synthase</fullName>
        <ecNumber evidence="2">2.5.1.31</ecNumber>
    </submittedName>
</protein>
<feature type="non-terminal residue" evidence="2">
    <location>
        <position position="249"/>
    </location>
</feature>